<feature type="compositionally biased region" description="Low complexity" evidence="1">
    <location>
        <begin position="134"/>
        <end position="149"/>
    </location>
</feature>
<comment type="caution">
    <text evidence="3">The sequence shown here is derived from an EMBL/GenBank/DDBJ whole genome shotgun (WGS) entry which is preliminary data.</text>
</comment>
<keyword evidence="4" id="KW-1185">Reference proteome</keyword>
<dbReference type="OrthoDB" id="5152595at2759"/>
<accession>A0A9N9XW29</accession>
<feature type="transmembrane region" description="Helical" evidence="2">
    <location>
        <begin position="71"/>
        <end position="95"/>
    </location>
</feature>
<evidence type="ECO:0000313" key="3">
    <source>
        <dbReference type="EMBL" id="CAG9974896.1"/>
    </source>
</evidence>
<evidence type="ECO:0000256" key="1">
    <source>
        <dbReference type="SAM" id="MobiDB-lite"/>
    </source>
</evidence>
<dbReference type="EMBL" id="CABFNO020001253">
    <property type="protein sequence ID" value="CAG9974896.1"/>
    <property type="molecule type" value="Genomic_DNA"/>
</dbReference>
<gene>
    <name evidence="3" type="ORF">CBYS24578_00016594</name>
</gene>
<dbReference type="Proteomes" id="UP000754883">
    <property type="component" value="Unassembled WGS sequence"/>
</dbReference>
<proteinExistence type="predicted"/>
<feature type="region of interest" description="Disordered" evidence="1">
    <location>
        <begin position="131"/>
        <end position="204"/>
    </location>
</feature>
<feature type="transmembrane region" description="Helical" evidence="2">
    <location>
        <begin position="34"/>
        <end position="51"/>
    </location>
</feature>
<sequence length="204" mass="21319">MATLDGSSSQPAPIYILPTTSIQSIDMNSRMHSSFKLLSLLPALVIAAPAAPAPTSEQPLILPRDDDRPYYFPVGGIIAIPLAVVALLVVTVGLVRRKYYAKPTASTTQPTTIALADRGRTDTLPVYQREENNSAATADSQSTASSSLAKPQDEPPAYAPPPNNSTTPENQPAPATNPSSPLSTPTAQNNTTSEQAAPGNGRAS</sequence>
<feature type="compositionally biased region" description="Polar residues" evidence="1">
    <location>
        <begin position="169"/>
        <end position="195"/>
    </location>
</feature>
<name>A0A9N9XW29_9HYPO</name>
<evidence type="ECO:0000313" key="4">
    <source>
        <dbReference type="Proteomes" id="UP000754883"/>
    </source>
</evidence>
<reference evidence="3" key="1">
    <citation type="submission" date="2021-10" db="EMBL/GenBank/DDBJ databases">
        <authorList>
            <person name="Piombo E."/>
        </authorList>
    </citation>
    <scope>NUCLEOTIDE SEQUENCE</scope>
</reference>
<evidence type="ECO:0000256" key="2">
    <source>
        <dbReference type="SAM" id="Phobius"/>
    </source>
</evidence>
<protein>
    <submittedName>
        <fullName evidence="3">Uncharacterized protein</fullName>
    </submittedName>
</protein>
<keyword evidence="2" id="KW-0812">Transmembrane</keyword>
<organism evidence="3 4">
    <name type="scientific">Clonostachys byssicola</name>
    <dbReference type="NCBI Taxonomy" id="160290"/>
    <lineage>
        <taxon>Eukaryota</taxon>
        <taxon>Fungi</taxon>
        <taxon>Dikarya</taxon>
        <taxon>Ascomycota</taxon>
        <taxon>Pezizomycotina</taxon>
        <taxon>Sordariomycetes</taxon>
        <taxon>Hypocreomycetidae</taxon>
        <taxon>Hypocreales</taxon>
        <taxon>Bionectriaceae</taxon>
        <taxon>Clonostachys</taxon>
    </lineage>
</organism>
<dbReference type="AlphaFoldDB" id="A0A9N9XW29"/>
<keyword evidence="2" id="KW-0472">Membrane</keyword>
<keyword evidence="2" id="KW-1133">Transmembrane helix</keyword>